<evidence type="ECO:0000313" key="4">
    <source>
        <dbReference type="Proteomes" id="UP000521943"/>
    </source>
</evidence>
<dbReference type="AlphaFoldDB" id="A0A8H6I0Z1"/>
<protein>
    <submittedName>
        <fullName evidence="3">Uncharacterized protein</fullName>
    </submittedName>
</protein>
<keyword evidence="4" id="KW-1185">Reference proteome</keyword>
<keyword evidence="2" id="KW-0812">Transmembrane</keyword>
<dbReference type="EMBL" id="JACGCI010000024">
    <property type="protein sequence ID" value="KAF6756898.1"/>
    <property type="molecule type" value="Genomic_DNA"/>
</dbReference>
<feature type="compositionally biased region" description="Polar residues" evidence="1">
    <location>
        <begin position="1"/>
        <end position="14"/>
    </location>
</feature>
<feature type="compositionally biased region" description="Pro residues" evidence="1">
    <location>
        <begin position="500"/>
        <end position="513"/>
    </location>
</feature>
<accession>A0A8H6I0Z1</accession>
<feature type="compositionally biased region" description="Low complexity" evidence="1">
    <location>
        <begin position="51"/>
        <end position="92"/>
    </location>
</feature>
<feature type="compositionally biased region" description="Basic and acidic residues" evidence="1">
    <location>
        <begin position="616"/>
        <end position="636"/>
    </location>
</feature>
<gene>
    <name evidence="3" type="ORF">DFP72DRAFT_892654</name>
</gene>
<proteinExistence type="predicted"/>
<dbReference type="OrthoDB" id="2425321at2759"/>
<keyword evidence="2" id="KW-1133">Transmembrane helix</keyword>
<dbReference type="InterPro" id="IPR013761">
    <property type="entry name" value="SAM/pointed_sf"/>
</dbReference>
<evidence type="ECO:0000256" key="1">
    <source>
        <dbReference type="SAM" id="MobiDB-lite"/>
    </source>
</evidence>
<evidence type="ECO:0000256" key="2">
    <source>
        <dbReference type="SAM" id="Phobius"/>
    </source>
</evidence>
<comment type="caution">
    <text evidence="3">The sequence shown here is derived from an EMBL/GenBank/DDBJ whole genome shotgun (WGS) entry which is preliminary data.</text>
</comment>
<organism evidence="3 4">
    <name type="scientific">Ephemerocybe angulata</name>
    <dbReference type="NCBI Taxonomy" id="980116"/>
    <lineage>
        <taxon>Eukaryota</taxon>
        <taxon>Fungi</taxon>
        <taxon>Dikarya</taxon>
        <taxon>Basidiomycota</taxon>
        <taxon>Agaricomycotina</taxon>
        <taxon>Agaricomycetes</taxon>
        <taxon>Agaricomycetidae</taxon>
        <taxon>Agaricales</taxon>
        <taxon>Agaricineae</taxon>
        <taxon>Psathyrellaceae</taxon>
        <taxon>Ephemerocybe</taxon>
    </lineage>
</organism>
<feature type="compositionally biased region" description="Low complexity" evidence="1">
    <location>
        <begin position="292"/>
        <end position="301"/>
    </location>
</feature>
<feature type="transmembrane region" description="Helical" evidence="2">
    <location>
        <begin position="892"/>
        <end position="909"/>
    </location>
</feature>
<name>A0A8H6I0Z1_9AGAR</name>
<reference evidence="3 4" key="1">
    <citation type="submission" date="2020-07" db="EMBL/GenBank/DDBJ databases">
        <title>Comparative genomics of pyrophilous fungi reveals a link between fire events and developmental genes.</title>
        <authorList>
            <consortium name="DOE Joint Genome Institute"/>
            <person name="Steindorff A.S."/>
            <person name="Carver A."/>
            <person name="Calhoun S."/>
            <person name="Stillman K."/>
            <person name="Liu H."/>
            <person name="Lipzen A."/>
            <person name="Pangilinan J."/>
            <person name="Labutti K."/>
            <person name="Bruns T.D."/>
            <person name="Grigoriev I.V."/>
        </authorList>
    </citation>
    <scope>NUCLEOTIDE SEQUENCE [LARGE SCALE GENOMIC DNA]</scope>
    <source>
        <strain evidence="3 4">CBS 144469</strain>
    </source>
</reference>
<dbReference type="Gene3D" id="1.10.150.50">
    <property type="entry name" value="Transcription Factor, Ets-1"/>
    <property type="match status" value="1"/>
</dbReference>
<feature type="compositionally biased region" description="Basic and acidic residues" evidence="1">
    <location>
        <begin position="567"/>
        <end position="591"/>
    </location>
</feature>
<feature type="region of interest" description="Disordered" evidence="1">
    <location>
        <begin position="849"/>
        <end position="869"/>
    </location>
</feature>
<feature type="region of interest" description="Disordered" evidence="1">
    <location>
        <begin position="706"/>
        <end position="727"/>
    </location>
</feature>
<feature type="compositionally biased region" description="Basic residues" evidence="1">
    <location>
        <begin position="603"/>
        <end position="615"/>
    </location>
</feature>
<feature type="region of interest" description="Disordered" evidence="1">
    <location>
        <begin position="287"/>
        <end position="683"/>
    </location>
</feature>
<keyword evidence="2" id="KW-0472">Membrane</keyword>
<feature type="region of interest" description="Disordered" evidence="1">
    <location>
        <begin position="1"/>
        <end position="134"/>
    </location>
</feature>
<sequence>MASVISQPITPSPTKESHGQRTHSRNSSISSPYPPQIPIVKPNAHPYAIKTTSTALLSRTSSSPHHSSTYRHYVPPSPTSSSGGSPTKRSSGQFTNSNGNAMEGRSHRYSRSMSDAPPALPAPPSRPGSVSPRKAAQYMVLEPESGLDLGGENTWNHTPRQSGAMRRAETLPSSANTPFVFPMPTGNGDGQFRDMNLPEDPKSWDSQQLAEYLDTMVAGEHVGEIVSFVREHGIGGRTFLKFSERELTEYGADPRWASTLLDASRSLRQSTLRGRIWGFANTPESAYNLPRSRSNSVSSSASEDDYEGPELSSNRVRKSNGRVKAMAASFERSSSSGSEHDDDLLTRSRSASPTKSGRGLPPRPRVNDLFSAPPIPTISTTFPTEGDSTLKAHPPGPSLNDLFSPLPDRSPLDLENNTTLKAHPPLPSYRNKELPRLLPFPPNTPSFNAPPPPPQPFLVPTHTGAAYALPASPDPQELGYRAPQKQNGSGGGGGRQPRLLPIPPDLIPSPSPPALDAAATVLHHPRPRRGGPPELVQQDEPSIEELLAAEGADAKGVEGWEVQLGDTVKRIGDRAKEDHGAGEDGPDKTVDGVDPGSFVIGRTGRRRRGLRPKAKGSKESVREASKQDSSRGDMAELFHVPVPRTMTESGSQTDEEEERVVGEEQQQHTPAADEALDQRAGALDAKGAELAEWESRLALRESDVAAREVAVGEREKGAGRREAFVAQREEDVERREGVLVVGERDLEAGKEEVTMASELLEQGFEDLTAQQTVLESRSASLQAREKVLEARQEELVEREKGVEAKVGEVQRREEDMKKRETTLGLATRLLGRVVAPIFGERFAGLLSSDAGQAPAPGSSEETSSPAAPKVSPRRFLPGFLGTGFGLAVRSPYYVLLGLGVCAVLFRVLVRGAAVNGALKLTTRVSRTVARR</sequence>
<dbReference type="Proteomes" id="UP000521943">
    <property type="component" value="Unassembled WGS sequence"/>
</dbReference>
<feature type="compositionally biased region" description="Pro residues" evidence="1">
    <location>
        <begin position="438"/>
        <end position="457"/>
    </location>
</feature>
<evidence type="ECO:0000313" key="3">
    <source>
        <dbReference type="EMBL" id="KAF6756898.1"/>
    </source>
</evidence>